<protein>
    <recommendedName>
        <fullName evidence="4">3-keto-disaccharide hydrolase domain-containing protein</fullName>
    </recommendedName>
</protein>
<dbReference type="HOGENOM" id="CLU_945575_0_0_0"/>
<feature type="region of interest" description="Disordered" evidence="1">
    <location>
        <begin position="272"/>
        <end position="294"/>
    </location>
</feature>
<reference evidence="2 3" key="1">
    <citation type="journal article" date="2010" name="Proc. Natl. Acad. Sci. U.S.A.">
        <title>A Nitrospira metagenome illuminates the physiology and evolution of globally important nitrite-oxidizing bacteria.</title>
        <authorList>
            <person name="Lucker S."/>
            <person name="Wagner M."/>
            <person name="Maixner F."/>
            <person name="Pelletier E."/>
            <person name="Koch H."/>
            <person name="Vacherie B."/>
            <person name="Rattei T."/>
            <person name="Sinninghe Damste J."/>
            <person name="Spieck E."/>
            <person name="Le Paslier D."/>
            <person name="Daims H."/>
        </authorList>
    </citation>
    <scope>NUCLEOTIDE SEQUENCE [LARGE SCALE GENOMIC DNA]</scope>
</reference>
<dbReference type="Proteomes" id="UP000001660">
    <property type="component" value="Chromosome"/>
</dbReference>
<proteinExistence type="predicted"/>
<sequence>MDGNLLFSASKRLITVASTITVCMGLVAAPLTYGAGVWTNEPSGASVALDCSFNNSPSACGILDVYSSAVQDSDGSATVSPSGVARSTIYAGNQAGGSQLDWVSAQTYNEMYMGMMVRTNTAFEGRTTANKMFFLRGPGQNGFWGLDGNPGDPSGSIYFGHNSGTLDNSHTCSYQLGLKCFPNVNGVQLVKGVWTKVEAYVKKSTTATSRDGIVRWWVNGVLSGNYTNINYGQDGLNEWVWSETWDGTVTNPIPSADWSWYIDHLHISIPGGSNSADQPPGPPASPTMRSVTTP</sequence>
<gene>
    <name evidence="2" type="ORF">NIDE2849</name>
</gene>
<dbReference type="AlphaFoldDB" id="D8PH15"/>
<evidence type="ECO:0000313" key="3">
    <source>
        <dbReference type="Proteomes" id="UP000001660"/>
    </source>
</evidence>
<accession>D8PH15</accession>
<evidence type="ECO:0008006" key="4">
    <source>
        <dbReference type="Google" id="ProtNLM"/>
    </source>
</evidence>
<name>D8PH15_9BACT</name>
<dbReference type="EMBL" id="FP929003">
    <property type="protein sequence ID" value="CBK42552.1"/>
    <property type="molecule type" value="Genomic_DNA"/>
</dbReference>
<evidence type="ECO:0000313" key="2">
    <source>
        <dbReference type="EMBL" id="CBK42552.1"/>
    </source>
</evidence>
<evidence type="ECO:0000256" key="1">
    <source>
        <dbReference type="SAM" id="MobiDB-lite"/>
    </source>
</evidence>
<dbReference type="KEGG" id="nde:NIDE2849"/>
<organism evidence="2 3">
    <name type="scientific">Nitrospira defluvii</name>
    <dbReference type="NCBI Taxonomy" id="330214"/>
    <lineage>
        <taxon>Bacteria</taxon>
        <taxon>Pseudomonadati</taxon>
        <taxon>Nitrospirota</taxon>
        <taxon>Nitrospiria</taxon>
        <taxon>Nitrospirales</taxon>
        <taxon>Nitrospiraceae</taxon>
        <taxon>Nitrospira</taxon>
    </lineage>
</organism>
<dbReference type="Gene3D" id="2.60.120.200">
    <property type="match status" value="1"/>
</dbReference>
<keyword evidence="3" id="KW-1185">Reference proteome</keyword>